<feature type="non-terminal residue" evidence="1">
    <location>
        <position position="165"/>
    </location>
</feature>
<protein>
    <submittedName>
        <fullName evidence="1">11389_t:CDS:1</fullName>
    </submittedName>
</protein>
<evidence type="ECO:0000313" key="2">
    <source>
        <dbReference type="Proteomes" id="UP000789525"/>
    </source>
</evidence>
<gene>
    <name evidence="1" type="ORF">ACOLOM_LOCUS11808</name>
</gene>
<proteinExistence type="predicted"/>
<organism evidence="1 2">
    <name type="scientific">Acaulospora colombiana</name>
    <dbReference type="NCBI Taxonomy" id="27376"/>
    <lineage>
        <taxon>Eukaryota</taxon>
        <taxon>Fungi</taxon>
        <taxon>Fungi incertae sedis</taxon>
        <taxon>Mucoromycota</taxon>
        <taxon>Glomeromycotina</taxon>
        <taxon>Glomeromycetes</taxon>
        <taxon>Diversisporales</taxon>
        <taxon>Acaulosporaceae</taxon>
        <taxon>Acaulospora</taxon>
    </lineage>
</organism>
<keyword evidence="2" id="KW-1185">Reference proteome</keyword>
<comment type="caution">
    <text evidence="1">The sequence shown here is derived from an EMBL/GenBank/DDBJ whole genome shotgun (WGS) entry which is preliminary data.</text>
</comment>
<reference evidence="1" key="1">
    <citation type="submission" date="2021-06" db="EMBL/GenBank/DDBJ databases">
        <authorList>
            <person name="Kallberg Y."/>
            <person name="Tangrot J."/>
            <person name="Rosling A."/>
        </authorList>
    </citation>
    <scope>NUCLEOTIDE SEQUENCE</scope>
    <source>
        <strain evidence="1">CL356</strain>
    </source>
</reference>
<sequence>MSNRYNNRSRNNRGGRGNGRGRGNPQRPNQSLPPPRPEEIESEQRRAISESFSSSELSYGGSDAIVSVPHGGEYVNAWKRWIKKEFVNQHQMRRFITSCIVDAKKVGYELDTLVEELGSSDGMKKIREIVMSPVSVDAGSQYQVASFQRVILPFLALLTRQGIIE</sequence>
<name>A0ACA9Q3H4_9GLOM</name>
<dbReference type="EMBL" id="CAJVPT010044309">
    <property type="protein sequence ID" value="CAG8734077.1"/>
    <property type="molecule type" value="Genomic_DNA"/>
</dbReference>
<dbReference type="Proteomes" id="UP000789525">
    <property type="component" value="Unassembled WGS sequence"/>
</dbReference>
<accession>A0ACA9Q3H4</accession>
<evidence type="ECO:0000313" key="1">
    <source>
        <dbReference type="EMBL" id="CAG8734077.1"/>
    </source>
</evidence>